<dbReference type="AlphaFoldDB" id="C4F9Y4"/>
<feature type="region of interest" description="Disordered" evidence="1">
    <location>
        <begin position="1"/>
        <end position="40"/>
    </location>
</feature>
<sequence>MERPRDADTGKAGRRGFSRYPAERASHRDGMKDTNKTRSS</sequence>
<gene>
    <name evidence="2" type="ORF">COLINT_02868</name>
</gene>
<dbReference type="HOGENOM" id="CLU_3287991_0_0_11"/>
<comment type="caution">
    <text evidence="2">The sequence shown here is derived from an EMBL/GenBank/DDBJ whole genome shotgun (WGS) entry which is preliminary data.</text>
</comment>
<accession>C4F9Y4</accession>
<organism evidence="2 3">
    <name type="scientific">Collinsella intestinalis DSM 13280</name>
    <dbReference type="NCBI Taxonomy" id="521003"/>
    <lineage>
        <taxon>Bacteria</taxon>
        <taxon>Bacillati</taxon>
        <taxon>Actinomycetota</taxon>
        <taxon>Coriobacteriia</taxon>
        <taxon>Coriobacteriales</taxon>
        <taxon>Coriobacteriaceae</taxon>
        <taxon>Collinsella</taxon>
    </lineage>
</organism>
<feature type="compositionally biased region" description="Basic and acidic residues" evidence="1">
    <location>
        <begin position="21"/>
        <end position="40"/>
    </location>
</feature>
<name>C4F9Y4_9ACTN</name>
<reference evidence="2 3" key="1">
    <citation type="submission" date="2009-04" db="EMBL/GenBank/DDBJ databases">
        <authorList>
            <person name="Weinstock G."/>
            <person name="Sodergren E."/>
            <person name="Clifton S."/>
            <person name="Fulton L."/>
            <person name="Fulton B."/>
            <person name="Courtney L."/>
            <person name="Fronick C."/>
            <person name="Harrison M."/>
            <person name="Strong C."/>
            <person name="Farmer C."/>
            <person name="Delahaunty K."/>
            <person name="Markovic C."/>
            <person name="Hall O."/>
            <person name="Minx P."/>
            <person name="Tomlinson C."/>
            <person name="Mitreva M."/>
            <person name="Nelson J."/>
            <person name="Hou S."/>
            <person name="Wollam A."/>
            <person name="Pepin K.H."/>
            <person name="Johnson M."/>
            <person name="Bhonagiri V."/>
            <person name="Nash W.E."/>
            <person name="Warren W."/>
            <person name="Chinwalla A."/>
            <person name="Mardis E.R."/>
            <person name="Wilson R.K."/>
        </authorList>
    </citation>
    <scope>NUCLEOTIDE SEQUENCE [LARGE SCALE GENOMIC DNA]</scope>
    <source>
        <strain evidence="2 3">DSM 13280</strain>
    </source>
</reference>
<evidence type="ECO:0000313" key="2">
    <source>
        <dbReference type="EMBL" id="EEP44293.1"/>
    </source>
</evidence>
<evidence type="ECO:0000256" key="1">
    <source>
        <dbReference type="SAM" id="MobiDB-lite"/>
    </source>
</evidence>
<proteinExistence type="predicted"/>
<dbReference type="EMBL" id="ABXH02000016">
    <property type="protein sequence ID" value="EEP44293.1"/>
    <property type="molecule type" value="Genomic_DNA"/>
</dbReference>
<feature type="compositionally biased region" description="Basic and acidic residues" evidence="1">
    <location>
        <begin position="1"/>
        <end position="11"/>
    </location>
</feature>
<protein>
    <submittedName>
        <fullName evidence="2">Uncharacterized protein</fullName>
    </submittedName>
</protein>
<evidence type="ECO:0000313" key="3">
    <source>
        <dbReference type="Proteomes" id="UP000003295"/>
    </source>
</evidence>
<dbReference type="Proteomes" id="UP000003295">
    <property type="component" value="Unassembled WGS sequence"/>
</dbReference>
<dbReference type="STRING" id="521003.COLINT_02868"/>